<name>A0A392RG65_9FABA</name>
<reference evidence="2 3" key="1">
    <citation type="journal article" date="2018" name="Front. Plant Sci.">
        <title>Red Clover (Trifolium pratense) and Zigzag Clover (T. medium) - A Picture of Genomic Similarities and Differences.</title>
        <authorList>
            <person name="Dluhosova J."/>
            <person name="Istvanek J."/>
            <person name="Nedelnik J."/>
            <person name="Repkova J."/>
        </authorList>
    </citation>
    <scope>NUCLEOTIDE SEQUENCE [LARGE SCALE GENOMIC DNA]</scope>
    <source>
        <strain evidence="3">cv. 10/8</strain>
        <tissue evidence="2">Leaf</tissue>
    </source>
</reference>
<feature type="region of interest" description="Disordered" evidence="1">
    <location>
        <begin position="1"/>
        <end position="127"/>
    </location>
</feature>
<accession>A0A392RG65</accession>
<feature type="compositionally biased region" description="Polar residues" evidence="1">
    <location>
        <begin position="66"/>
        <end position="76"/>
    </location>
</feature>
<evidence type="ECO:0000313" key="2">
    <source>
        <dbReference type="EMBL" id="MCI35608.1"/>
    </source>
</evidence>
<feature type="compositionally biased region" description="Basic and acidic residues" evidence="1">
    <location>
        <begin position="34"/>
        <end position="47"/>
    </location>
</feature>
<dbReference type="AlphaFoldDB" id="A0A392RG65"/>
<keyword evidence="3" id="KW-1185">Reference proteome</keyword>
<feature type="compositionally biased region" description="Basic residues" evidence="1">
    <location>
        <begin position="24"/>
        <end position="33"/>
    </location>
</feature>
<feature type="non-terminal residue" evidence="2">
    <location>
        <position position="1"/>
    </location>
</feature>
<protein>
    <submittedName>
        <fullName evidence="2">Uncharacterized protein</fullName>
    </submittedName>
</protein>
<evidence type="ECO:0000313" key="3">
    <source>
        <dbReference type="Proteomes" id="UP000265520"/>
    </source>
</evidence>
<feature type="non-terminal residue" evidence="2">
    <location>
        <position position="127"/>
    </location>
</feature>
<evidence type="ECO:0000256" key="1">
    <source>
        <dbReference type="SAM" id="MobiDB-lite"/>
    </source>
</evidence>
<feature type="compositionally biased region" description="Basic and acidic residues" evidence="1">
    <location>
        <begin position="1"/>
        <end position="23"/>
    </location>
</feature>
<feature type="compositionally biased region" description="Basic residues" evidence="1">
    <location>
        <begin position="48"/>
        <end position="57"/>
    </location>
</feature>
<organism evidence="2 3">
    <name type="scientific">Trifolium medium</name>
    <dbReference type="NCBI Taxonomy" id="97028"/>
    <lineage>
        <taxon>Eukaryota</taxon>
        <taxon>Viridiplantae</taxon>
        <taxon>Streptophyta</taxon>
        <taxon>Embryophyta</taxon>
        <taxon>Tracheophyta</taxon>
        <taxon>Spermatophyta</taxon>
        <taxon>Magnoliopsida</taxon>
        <taxon>eudicotyledons</taxon>
        <taxon>Gunneridae</taxon>
        <taxon>Pentapetalae</taxon>
        <taxon>rosids</taxon>
        <taxon>fabids</taxon>
        <taxon>Fabales</taxon>
        <taxon>Fabaceae</taxon>
        <taxon>Papilionoideae</taxon>
        <taxon>50 kb inversion clade</taxon>
        <taxon>NPAAA clade</taxon>
        <taxon>Hologalegina</taxon>
        <taxon>IRL clade</taxon>
        <taxon>Trifolieae</taxon>
        <taxon>Trifolium</taxon>
    </lineage>
</organism>
<comment type="caution">
    <text evidence="2">The sequence shown here is derived from an EMBL/GenBank/DDBJ whole genome shotgun (WGS) entry which is preliminary data.</text>
</comment>
<sequence length="127" mass="13984">EGTHAPDKEKKDQAGGSHEETKDRKRKDKKKDRPQHTEETGDKSESKKAKKHKKKKSKSSEDKNIPTPSIQPSGDTQTKEKEDITPGIIPPESQPTVQEPPIDDAHQQGPPLNLESANSCMGGENAK</sequence>
<dbReference type="EMBL" id="LXQA010225090">
    <property type="protein sequence ID" value="MCI35608.1"/>
    <property type="molecule type" value="Genomic_DNA"/>
</dbReference>
<proteinExistence type="predicted"/>
<dbReference type="Proteomes" id="UP000265520">
    <property type="component" value="Unassembled WGS sequence"/>
</dbReference>